<gene>
    <name evidence="1" type="primary">WBGene00100457</name>
</gene>
<proteinExistence type="predicted"/>
<dbReference type="PROSITE" id="PS50191">
    <property type="entry name" value="CRAL_TRIO"/>
    <property type="match status" value="1"/>
</dbReference>
<evidence type="ECO:0000313" key="1">
    <source>
        <dbReference type="EnsemblMetazoa" id="PPA10903.1"/>
    </source>
</evidence>
<evidence type="ECO:0000313" key="2">
    <source>
        <dbReference type="Proteomes" id="UP000005239"/>
    </source>
</evidence>
<dbReference type="Pfam" id="PF00650">
    <property type="entry name" value="CRAL_TRIO"/>
    <property type="match status" value="1"/>
</dbReference>
<dbReference type="InterPro" id="IPR036865">
    <property type="entry name" value="CRAL-TRIO_dom_sf"/>
</dbReference>
<dbReference type="Gene3D" id="3.40.525.10">
    <property type="entry name" value="CRAL-TRIO lipid binding domain"/>
    <property type="match status" value="1"/>
</dbReference>
<dbReference type="OrthoDB" id="1434354at2759"/>
<dbReference type="EnsemblMetazoa" id="PPA10903.1">
    <property type="protein sequence ID" value="PPA10903.1"/>
    <property type="gene ID" value="WBGene00100457"/>
</dbReference>
<dbReference type="Proteomes" id="UP000005239">
    <property type="component" value="Unassembled WGS sequence"/>
</dbReference>
<dbReference type="InterPro" id="IPR053302">
    <property type="entry name" value="CRAL-TRIO_domain"/>
</dbReference>
<accession>A0A8R1UAK9</accession>
<dbReference type="PANTHER" id="PTHR47159:SF5">
    <property type="entry name" value="CRAL-TRIO DOMAIN-CONTAINING PROTEIN"/>
    <property type="match status" value="1"/>
</dbReference>
<keyword evidence="2" id="KW-1185">Reference proteome</keyword>
<dbReference type="AlphaFoldDB" id="A0A2A6C3X4"/>
<dbReference type="SUPFAM" id="SSF52087">
    <property type="entry name" value="CRAL/TRIO domain"/>
    <property type="match status" value="1"/>
</dbReference>
<organism evidence="1 2">
    <name type="scientific">Pristionchus pacificus</name>
    <name type="common">Parasitic nematode worm</name>
    <dbReference type="NCBI Taxonomy" id="54126"/>
    <lineage>
        <taxon>Eukaryota</taxon>
        <taxon>Metazoa</taxon>
        <taxon>Ecdysozoa</taxon>
        <taxon>Nematoda</taxon>
        <taxon>Chromadorea</taxon>
        <taxon>Rhabditida</taxon>
        <taxon>Rhabditina</taxon>
        <taxon>Diplogasteromorpha</taxon>
        <taxon>Diplogasteroidea</taxon>
        <taxon>Neodiplogasteridae</taxon>
        <taxon>Pristionchus</taxon>
    </lineage>
</organism>
<protein>
    <submittedName>
        <fullName evidence="1">CRAL-TRIO domain containing protein</fullName>
    </submittedName>
</protein>
<reference evidence="2" key="1">
    <citation type="journal article" date="2008" name="Nat. Genet.">
        <title>The Pristionchus pacificus genome provides a unique perspective on nematode lifestyle and parasitism.</title>
        <authorList>
            <person name="Dieterich C."/>
            <person name="Clifton S.W."/>
            <person name="Schuster L.N."/>
            <person name="Chinwalla A."/>
            <person name="Delehaunty K."/>
            <person name="Dinkelacker I."/>
            <person name="Fulton L."/>
            <person name="Fulton R."/>
            <person name="Godfrey J."/>
            <person name="Minx P."/>
            <person name="Mitreva M."/>
            <person name="Roeseler W."/>
            <person name="Tian H."/>
            <person name="Witte H."/>
            <person name="Yang S.P."/>
            <person name="Wilson R.K."/>
            <person name="Sommer R.J."/>
        </authorList>
    </citation>
    <scope>NUCLEOTIDE SEQUENCE [LARGE SCALE GENOMIC DNA]</scope>
    <source>
        <strain evidence="2">PS312</strain>
    </source>
</reference>
<dbReference type="PANTHER" id="PTHR47159">
    <property type="entry name" value="PROTEIN CBG07705-RELATED"/>
    <property type="match status" value="1"/>
</dbReference>
<accession>A0A2A6C3X4</accession>
<dbReference type="SMART" id="SM00516">
    <property type="entry name" value="SEC14"/>
    <property type="match status" value="1"/>
</dbReference>
<reference evidence="1" key="2">
    <citation type="submission" date="2022-06" db="UniProtKB">
        <authorList>
            <consortium name="EnsemblMetazoa"/>
        </authorList>
    </citation>
    <scope>IDENTIFICATION</scope>
    <source>
        <strain evidence="1">PS312</strain>
    </source>
</reference>
<name>A0A2A6C3X4_PRIPA</name>
<dbReference type="InterPro" id="IPR001251">
    <property type="entry name" value="CRAL-TRIO_dom"/>
</dbReference>
<dbReference type="CDD" id="cd00170">
    <property type="entry name" value="SEC14"/>
    <property type="match status" value="1"/>
</dbReference>
<sequence>MLSDIVIGEFSIKGDCSFDNEYKCALLESLWVSRVQRLVLQGEQCNLRHDDENSTSFLADAARQVDEMKILQISYLTCTRSSLYRMTSDDSRVAELRALVSSNLTPYYDTHFNLLRWIQGNPGMPMDKIAARLRHHLQFRACSWEIESIREREKGYHPLHSYWPRTKCGLSGVVPNCIVHVEQSGRVDFEGMVDNYSITEITKASLHGLEEMLADVMKIEKETGQQGSIITVMDAEGIEYSKKLFDTTLRTMRTMSEFMADHYVELVSSIVVVNVPSWANMLWAMESPKNTIKLVVKAGKDHCFEYKLAKGDQLAFHITGNNNFGFAVVHADNEYENYVTA</sequence>